<dbReference type="RefSeq" id="WP_227564050.1">
    <property type="nucleotide sequence ID" value="NZ_CP101989.1"/>
</dbReference>
<keyword evidence="3" id="KW-1185">Reference proteome</keyword>
<feature type="region of interest" description="Disordered" evidence="1">
    <location>
        <begin position="1"/>
        <end position="45"/>
    </location>
</feature>
<gene>
    <name evidence="2" type="ORF">NP075_04230</name>
</gene>
<sequence length="45" mass="4656">MSETDEGRSGGTHAEDLSDEGVGGTATDEPSTFEPEEDPDAAQDD</sequence>
<feature type="compositionally biased region" description="Basic and acidic residues" evidence="1">
    <location>
        <begin position="1"/>
        <end position="16"/>
    </location>
</feature>
<evidence type="ECO:0000313" key="3">
    <source>
        <dbReference type="Proteomes" id="UP001317322"/>
    </source>
</evidence>
<evidence type="ECO:0000313" key="2">
    <source>
        <dbReference type="EMBL" id="UUI65950.1"/>
    </source>
</evidence>
<evidence type="ECO:0000256" key="1">
    <source>
        <dbReference type="SAM" id="MobiDB-lite"/>
    </source>
</evidence>
<name>A0ABY5KA62_9CELL</name>
<reference evidence="2 3" key="1">
    <citation type="submission" date="2022-07" db="EMBL/GenBank/DDBJ databases">
        <title>Novel species in genus cellulomonas.</title>
        <authorList>
            <person name="Ye L."/>
        </authorList>
    </citation>
    <scope>NUCLEOTIDE SEQUENCE [LARGE SCALE GENOMIC DNA]</scope>
    <source>
        <strain evidence="3">zg-Y908</strain>
    </source>
</reference>
<proteinExistence type="predicted"/>
<protein>
    <submittedName>
        <fullName evidence="2">Uncharacterized protein</fullName>
    </submittedName>
</protein>
<dbReference type="EMBL" id="CP101989">
    <property type="protein sequence ID" value="UUI65950.1"/>
    <property type="molecule type" value="Genomic_DNA"/>
</dbReference>
<accession>A0ABY5KA62</accession>
<feature type="compositionally biased region" description="Acidic residues" evidence="1">
    <location>
        <begin position="34"/>
        <end position="45"/>
    </location>
</feature>
<dbReference type="Proteomes" id="UP001317322">
    <property type="component" value="Chromosome"/>
</dbReference>
<organism evidence="2 3">
    <name type="scientific">Cellulomonas wangsupingiae</name>
    <dbReference type="NCBI Taxonomy" id="2968085"/>
    <lineage>
        <taxon>Bacteria</taxon>
        <taxon>Bacillati</taxon>
        <taxon>Actinomycetota</taxon>
        <taxon>Actinomycetes</taxon>
        <taxon>Micrococcales</taxon>
        <taxon>Cellulomonadaceae</taxon>
        <taxon>Cellulomonas</taxon>
    </lineage>
</organism>